<protein>
    <recommendedName>
        <fullName evidence="3">DUF1188 domain-containing protein</fullName>
    </recommendedName>
</protein>
<evidence type="ECO:0008006" key="3">
    <source>
        <dbReference type="Google" id="ProtNLM"/>
    </source>
</evidence>
<dbReference type="Pfam" id="PF06690">
    <property type="entry name" value="HcgC"/>
    <property type="match status" value="1"/>
</dbReference>
<proteinExistence type="predicted"/>
<name>H1KWM4_9EURY</name>
<dbReference type="OrthoDB" id="114526at2157"/>
<reference evidence="1 2" key="1">
    <citation type="submission" date="2011-09" db="EMBL/GenBank/DDBJ databases">
        <title>The draft genome of Methanotorris formicicus Mc-S-70.</title>
        <authorList>
            <consortium name="US DOE Joint Genome Institute (JGI-PGF)"/>
            <person name="Lucas S."/>
            <person name="Han J."/>
            <person name="Lapidus A."/>
            <person name="Cheng J.-F."/>
            <person name="Goodwin L."/>
            <person name="Pitluck S."/>
            <person name="Peters L."/>
            <person name="Land M.L."/>
            <person name="Hauser L."/>
            <person name="Sieprawska-Lupa M."/>
            <person name="Takai K."/>
            <person name="Miyazaki J."/>
            <person name="Whitman W."/>
            <person name="Woyke T.J."/>
        </authorList>
    </citation>
    <scope>NUCLEOTIDE SEQUENCE [LARGE SCALE GENOMIC DNA]</scope>
    <source>
        <strain evidence="1 2">Mc-S-70</strain>
    </source>
</reference>
<evidence type="ECO:0000313" key="2">
    <source>
        <dbReference type="Proteomes" id="UP000003706"/>
    </source>
</evidence>
<gene>
    <name evidence="1" type="ORF">MetfoDRAFT_0197</name>
</gene>
<sequence>MKYGITETVKTIDTKIKINDIINHIVEKKAKAIKYFLEGEEFKQTVIFGAYLCGGYIAHSLTDYSEEVILVDIQHHLKEFVFNKNVKFMEMNQLKLKMRTGEVNPDLVIDITGIGGLSPDFLQKFNPKCLIVEDPKGCYDEYIYKVDNTMERATVGERIGILKTYRKSKVSKTSGTMTLTIDTVMDSAREVLDLDGVLYVIPNLRYYEGIIFHEKDIHKFLDEVHMPALTISALEDVEDEANRIMENNLDRVKSFIEKR</sequence>
<dbReference type="RefSeq" id="WP_007043643.1">
    <property type="nucleotide sequence ID" value="NZ_AGJL01000003.1"/>
</dbReference>
<keyword evidence="2" id="KW-1185">Reference proteome</keyword>
<evidence type="ECO:0000313" key="1">
    <source>
        <dbReference type="EMBL" id="EHP89139.1"/>
    </source>
</evidence>
<dbReference type="AlphaFoldDB" id="H1KWM4"/>
<accession>H1KWM4</accession>
<organism evidence="1 2">
    <name type="scientific">Methanotorris formicicus Mc-S-70</name>
    <dbReference type="NCBI Taxonomy" id="647171"/>
    <lineage>
        <taxon>Archaea</taxon>
        <taxon>Methanobacteriati</taxon>
        <taxon>Methanobacteriota</taxon>
        <taxon>Methanomada group</taxon>
        <taxon>Methanococci</taxon>
        <taxon>Methanococcales</taxon>
        <taxon>Methanocaldococcaceae</taxon>
        <taxon>Methanotorris</taxon>
    </lineage>
</organism>
<dbReference type="PATRIC" id="fig|647171.4.peg.195"/>
<dbReference type="EMBL" id="AGJL01000003">
    <property type="protein sequence ID" value="EHP89139.1"/>
    <property type="molecule type" value="Genomic_DNA"/>
</dbReference>
<dbReference type="STRING" id="647171.MetfoDRAFT_0197"/>
<comment type="caution">
    <text evidence="1">The sequence shown here is derived from an EMBL/GenBank/DDBJ whole genome shotgun (WGS) entry which is preliminary data.</text>
</comment>
<dbReference type="InterPro" id="IPR009573">
    <property type="entry name" value="HcgC"/>
</dbReference>
<dbReference type="Proteomes" id="UP000003706">
    <property type="component" value="Unassembled WGS sequence"/>
</dbReference>